<dbReference type="Gene3D" id="3.90.220.20">
    <property type="entry name" value="DNA methylase specificity domains"/>
    <property type="match status" value="1"/>
</dbReference>
<dbReference type="InterPro" id="IPR044946">
    <property type="entry name" value="Restrct_endonuc_typeI_TRD_sf"/>
</dbReference>
<evidence type="ECO:0000256" key="3">
    <source>
        <dbReference type="ARBA" id="ARBA00023125"/>
    </source>
</evidence>
<comment type="similarity">
    <text evidence="1">Belongs to the type-I restriction system S methylase family.</text>
</comment>
<comment type="caution">
    <text evidence="5">The sequence shown here is derived from an EMBL/GenBank/DDBJ whole genome shotgun (WGS) entry which is preliminary data.</text>
</comment>
<accession>A0A478FUB7</accession>
<dbReference type="AlphaFoldDB" id="A0A478FUB7"/>
<evidence type="ECO:0000313" key="6">
    <source>
        <dbReference type="Proteomes" id="UP000324831"/>
    </source>
</evidence>
<dbReference type="PANTHER" id="PTHR30408:SF13">
    <property type="entry name" value="TYPE I RESTRICTION ENZYME HINDI SPECIFICITY SUBUNIT"/>
    <property type="match status" value="1"/>
</dbReference>
<proteinExistence type="inferred from homology"/>
<dbReference type="Proteomes" id="UP000324831">
    <property type="component" value="Unassembled WGS sequence"/>
</dbReference>
<dbReference type="InterPro" id="IPR000055">
    <property type="entry name" value="Restrct_endonuc_typeI_TRD"/>
</dbReference>
<keyword evidence="2" id="KW-0680">Restriction system</keyword>
<dbReference type="PANTHER" id="PTHR30408">
    <property type="entry name" value="TYPE-1 RESTRICTION ENZYME ECOKI SPECIFICITY PROTEIN"/>
    <property type="match status" value="1"/>
</dbReference>
<dbReference type="EMBL" id="BIMN01000006">
    <property type="protein sequence ID" value="GCE63926.1"/>
    <property type="molecule type" value="Genomic_DNA"/>
</dbReference>
<dbReference type="SUPFAM" id="SSF116734">
    <property type="entry name" value="DNA methylase specificity domain"/>
    <property type="match status" value="1"/>
</dbReference>
<protein>
    <submittedName>
        <fullName evidence="5">Putative type-1 restriction enzyme specificity protein MPN_089</fullName>
    </submittedName>
</protein>
<dbReference type="GO" id="GO:0003677">
    <property type="term" value="F:DNA binding"/>
    <property type="evidence" value="ECO:0007669"/>
    <property type="project" value="UniProtKB-KW"/>
</dbReference>
<evidence type="ECO:0000256" key="1">
    <source>
        <dbReference type="ARBA" id="ARBA00010923"/>
    </source>
</evidence>
<sequence>MPPTSILDLLTKLDKKDWKKIILKDVVDIQRGFSFDDKKYKKSGLPIIKVLNVQQGKINVENLVYFDPNDYPRDLSKFLLKPGEICITVSGASSGKIAINNINQDFYLSSTVCKLNAKENIVPKYLYHSLLYIHKEIKNLVRGGAVKGLPIKQLEQLKIPFPPINIQKKIAYLLDELRTKKEELKEDLLKEININEKKYEYYRNLLFSL</sequence>
<evidence type="ECO:0000259" key="4">
    <source>
        <dbReference type="Pfam" id="PF01420"/>
    </source>
</evidence>
<reference evidence="5 6" key="1">
    <citation type="submission" date="2019-01" db="EMBL/GenBank/DDBJ databases">
        <title>Draft genome sequences of Candidatus Mycoplasma haemohominis SWG34-3 identified from a patient with pyrexia, anemia and liver dysfunction.</title>
        <authorList>
            <person name="Sekizuka T."/>
            <person name="Hattori N."/>
            <person name="Katano H."/>
            <person name="Takuma T."/>
            <person name="Ito T."/>
            <person name="Arai N."/>
            <person name="Yanai R."/>
            <person name="Ishii S."/>
            <person name="Miura Y."/>
            <person name="Tokunaga T."/>
            <person name="Watanabe H."/>
            <person name="Nomura N."/>
            <person name="Eguchi J."/>
            <person name="Arai T."/>
            <person name="Hasegawa H."/>
            <person name="Nakamaki T."/>
            <person name="Wakita T."/>
            <person name="Niki Y."/>
            <person name="Kuroda M."/>
        </authorList>
    </citation>
    <scope>NUCLEOTIDE SEQUENCE [LARGE SCALE GENOMIC DNA]</scope>
    <source>
        <strain evidence="5">SWG34-3</strain>
    </source>
</reference>
<organism evidence="5 6">
    <name type="scientific">Candidatus Mycoplasma haematohominis</name>
    <dbReference type="NCBI Taxonomy" id="1494318"/>
    <lineage>
        <taxon>Bacteria</taxon>
        <taxon>Bacillati</taxon>
        <taxon>Mycoplasmatota</taxon>
        <taxon>Mollicutes</taxon>
        <taxon>Mycoplasmataceae</taxon>
        <taxon>Mycoplasma</taxon>
    </lineage>
</organism>
<dbReference type="InterPro" id="IPR052021">
    <property type="entry name" value="Type-I_RS_S_subunit"/>
</dbReference>
<name>A0A478FUB7_9MOLU</name>
<gene>
    <name evidence="5" type="ORF">MHSWG343_09330</name>
</gene>
<evidence type="ECO:0000256" key="2">
    <source>
        <dbReference type="ARBA" id="ARBA00022747"/>
    </source>
</evidence>
<dbReference type="Pfam" id="PF01420">
    <property type="entry name" value="Methylase_S"/>
    <property type="match status" value="1"/>
</dbReference>
<dbReference type="RefSeq" id="WP_216083089.1">
    <property type="nucleotide sequence ID" value="NZ_CACTIB010000016.1"/>
</dbReference>
<keyword evidence="3" id="KW-0238">DNA-binding</keyword>
<dbReference type="GO" id="GO:0009307">
    <property type="term" value="P:DNA restriction-modification system"/>
    <property type="evidence" value="ECO:0007669"/>
    <property type="project" value="UniProtKB-KW"/>
</dbReference>
<feature type="domain" description="Type I restriction modification DNA specificity" evidence="4">
    <location>
        <begin position="16"/>
        <end position="193"/>
    </location>
</feature>
<evidence type="ECO:0000313" key="5">
    <source>
        <dbReference type="EMBL" id="GCE63926.1"/>
    </source>
</evidence>